<dbReference type="InterPro" id="IPR003660">
    <property type="entry name" value="HAMP_dom"/>
</dbReference>
<keyword evidence="12" id="KW-1185">Reference proteome</keyword>
<evidence type="ECO:0000313" key="11">
    <source>
        <dbReference type="EMBL" id="RCX17997.1"/>
    </source>
</evidence>
<comment type="caution">
    <text evidence="11">The sequence shown here is derived from an EMBL/GenBank/DDBJ whole genome shotgun (WGS) entry which is preliminary data.</text>
</comment>
<dbReference type="AlphaFoldDB" id="A0A369BC10"/>
<dbReference type="InterPro" id="IPR003594">
    <property type="entry name" value="HATPase_dom"/>
</dbReference>
<keyword evidence="8" id="KW-1133">Transmembrane helix</keyword>
<gene>
    <name evidence="11" type="ORF">DFR58_106166</name>
</gene>
<dbReference type="PRINTS" id="PR00344">
    <property type="entry name" value="BCTRLSENSOR"/>
</dbReference>
<evidence type="ECO:0000256" key="3">
    <source>
        <dbReference type="ARBA" id="ARBA00012438"/>
    </source>
</evidence>
<dbReference type="InterPro" id="IPR010559">
    <property type="entry name" value="Sig_transdc_His_kin_internal"/>
</dbReference>
<evidence type="ECO:0000259" key="10">
    <source>
        <dbReference type="PROSITE" id="PS50885"/>
    </source>
</evidence>
<comment type="subcellular location">
    <subcellularLocation>
        <location evidence="2">Membrane</location>
    </subcellularLocation>
</comment>
<dbReference type="CDD" id="cd06225">
    <property type="entry name" value="HAMP"/>
    <property type="match status" value="1"/>
</dbReference>
<keyword evidence="4" id="KW-0597">Phosphoprotein</keyword>
<dbReference type="RefSeq" id="WP_114297138.1">
    <property type="nucleotide sequence ID" value="NZ_QPJT01000006.1"/>
</dbReference>
<keyword evidence="5" id="KW-0808">Transferase</keyword>
<dbReference type="EC" id="2.7.13.3" evidence="3"/>
<evidence type="ECO:0000256" key="2">
    <source>
        <dbReference type="ARBA" id="ARBA00004370"/>
    </source>
</evidence>
<dbReference type="InterPro" id="IPR005467">
    <property type="entry name" value="His_kinase_dom"/>
</dbReference>
<feature type="transmembrane region" description="Helical" evidence="8">
    <location>
        <begin position="184"/>
        <end position="203"/>
    </location>
</feature>
<dbReference type="Proteomes" id="UP000253034">
    <property type="component" value="Unassembled WGS sequence"/>
</dbReference>
<feature type="domain" description="Histidine kinase" evidence="9">
    <location>
        <begin position="385"/>
        <end position="490"/>
    </location>
</feature>
<dbReference type="InterPro" id="IPR004358">
    <property type="entry name" value="Sig_transdc_His_kin-like_C"/>
</dbReference>
<keyword evidence="6 11" id="KW-0418">Kinase</keyword>
<dbReference type="InterPro" id="IPR036890">
    <property type="entry name" value="HATPase_C_sf"/>
</dbReference>
<dbReference type="SMART" id="SM00387">
    <property type="entry name" value="HATPase_c"/>
    <property type="match status" value="1"/>
</dbReference>
<name>A0A369BC10_9FIRM</name>
<dbReference type="GO" id="GO:0000155">
    <property type="term" value="F:phosphorelay sensor kinase activity"/>
    <property type="evidence" value="ECO:0007669"/>
    <property type="project" value="InterPro"/>
</dbReference>
<keyword evidence="7" id="KW-0902">Two-component regulatory system</keyword>
<evidence type="ECO:0000256" key="7">
    <source>
        <dbReference type="ARBA" id="ARBA00023012"/>
    </source>
</evidence>
<dbReference type="SUPFAM" id="SSF55874">
    <property type="entry name" value="ATPase domain of HSP90 chaperone/DNA topoisomerase II/histidine kinase"/>
    <property type="match status" value="1"/>
</dbReference>
<dbReference type="PROSITE" id="PS50109">
    <property type="entry name" value="HIS_KIN"/>
    <property type="match status" value="1"/>
</dbReference>
<dbReference type="PANTHER" id="PTHR34220">
    <property type="entry name" value="SENSOR HISTIDINE KINASE YPDA"/>
    <property type="match status" value="1"/>
</dbReference>
<dbReference type="PANTHER" id="PTHR34220:SF7">
    <property type="entry name" value="SENSOR HISTIDINE KINASE YPDA"/>
    <property type="match status" value="1"/>
</dbReference>
<dbReference type="EMBL" id="QPJT01000006">
    <property type="protein sequence ID" value="RCX17997.1"/>
    <property type="molecule type" value="Genomic_DNA"/>
</dbReference>
<evidence type="ECO:0000256" key="1">
    <source>
        <dbReference type="ARBA" id="ARBA00000085"/>
    </source>
</evidence>
<dbReference type="SMART" id="SM00304">
    <property type="entry name" value="HAMP"/>
    <property type="match status" value="1"/>
</dbReference>
<organism evidence="11 12">
    <name type="scientific">Anaerobacterium chartisolvens</name>
    <dbReference type="NCBI Taxonomy" id="1297424"/>
    <lineage>
        <taxon>Bacteria</taxon>
        <taxon>Bacillati</taxon>
        <taxon>Bacillota</taxon>
        <taxon>Clostridia</taxon>
        <taxon>Eubacteriales</taxon>
        <taxon>Oscillospiraceae</taxon>
        <taxon>Anaerobacterium</taxon>
    </lineage>
</organism>
<evidence type="ECO:0000256" key="8">
    <source>
        <dbReference type="SAM" id="Phobius"/>
    </source>
</evidence>
<dbReference type="SUPFAM" id="SSF158472">
    <property type="entry name" value="HAMP domain-like"/>
    <property type="match status" value="1"/>
</dbReference>
<dbReference type="OrthoDB" id="9809348at2"/>
<dbReference type="Pfam" id="PF02518">
    <property type="entry name" value="HATPase_c"/>
    <property type="match status" value="1"/>
</dbReference>
<accession>A0A369BC10</accession>
<evidence type="ECO:0000256" key="5">
    <source>
        <dbReference type="ARBA" id="ARBA00022679"/>
    </source>
</evidence>
<proteinExistence type="predicted"/>
<feature type="domain" description="HAMP" evidence="10">
    <location>
        <begin position="205"/>
        <end position="258"/>
    </location>
</feature>
<dbReference type="Gene3D" id="3.30.565.10">
    <property type="entry name" value="Histidine kinase-like ATPase, C-terminal domain"/>
    <property type="match status" value="1"/>
</dbReference>
<evidence type="ECO:0000256" key="6">
    <source>
        <dbReference type="ARBA" id="ARBA00022777"/>
    </source>
</evidence>
<evidence type="ECO:0000259" key="9">
    <source>
        <dbReference type="PROSITE" id="PS50109"/>
    </source>
</evidence>
<dbReference type="Gene3D" id="6.10.340.10">
    <property type="match status" value="1"/>
</dbReference>
<dbReference type="GO" id="GO:0016020">
    <property type="term" value="C:membrane"/>
    <property type="evidence" value="ECO:0007669"/>
    <property type="project" value="UniProtKB-SubCell"/>
</dbReference>
<protein>
    <recommendedName>
        <fullName evidence="3">histidine kinase</fullName>
        <ecNumber evidence="3">2.7.13.3</ecNumber>
    </recommendedName>
</protein>
<comment type="catalytic activity">
    <reaction evidence="1">
        <text>ATP + protein L-histidine = ADP + protein N-phospho-L-histidine.</text>
        <dbReference type="EC" id="2.7.13.3"/>
    </reaction>
</comment>
<dbReference type="PROSITE" id="PS50885">
    <property type="entry name" value="HAMP"/>
    <property type="match status" value="1"/>
</dbReference>
<sequence length="490" mass="56606">MKAEKRNHTLMNRIIKYFLIVIFCMVLLNAYSTFRFKSFYGNFYTMLTRLVDIYSISFKIDNMCKDIDNYAHSGAANYLTDYKTESDSILDLCSRLKNETYGEEHYKFSDIYNMILSFDEKSKVIISDSDKHVQLIYINESVSELTRLKGYIDDEVKNVLLGQFGAVMAYYRNFINDIGSQQNVIYVLTALITVICIIIAVRFSREISQPIHQLVLSLAKVAKGEFEVEKINIKTDDEIDVLIESFVLMTAKIKGLIEEIKAKADIEKELSEEQIKNLEMSNLLNQAELKFLQSQINPHFLYNTLNSISAWALIEGAEQTMKMIGCISEILKYYLKKINENVTLNEEFKIIENYVYLQKARFGDRIKFELHYDEGVMGHCVPSMILQPFVENAIIHGLEPLEEKGRLNVRIIDMESDILMKVEDNGIGIKEEILSQFFEKEKSMPSPSERGIGVVNVIRRLELKYGRNVVEIKSSKDKGTEVNIRLPKMI</sequence>
<dbReference type="Pfam" id="PF06580">
    <property type="entry name" value="His_kinase"/>
    <property type="match status" value="1"/>
</dbReference>
<dbReference type="InterPro" id="IPR050640">
    <property type="entry name" value="Bact_2-comp_sensor_kinase"/>
</dbReference>
<reference evidence="11 12" key="1">
    <citation type="submission" date="2018-07" db="EMBL/GenBank/DDBJ databases">
        <title>Genomic Encyclopedia of Type Strains, Phase IV (KMG-IV): sequencing the most valuable type-strain genomes for metagenomic binning, comparative biology and taxonomic classification.</title>
        <authorList>
            <person name="Goeker M."/>
        </authorList>
    </citation>
    <scope>NUCLEOTIDE SEQUENCE [LARGE SCALE GENOMIC DNA]</scope>
    <source>
        <strain evidence="11 12">DSM 27016</strain>
    </source>
</reference>
<feature type="transmembrane region" description="Helical" evidence="8">
    <location>
        <begin position="14"/>
        <end position="34"/>
    </location>
</feature>
<keyword evidence="8" id="KW-0472">Membrane</keyword>
<dbReference type="Pfam" id="PF00672">
    <property type="entry name" value="HAMP"/>
    <property type="match status" value="1"/>
</dbReference>
<keyword evidence="8" id="KW-0812">Transmembrane</keyword>
<evidence type="ECO:0000256" key="4">
    <source>
        <dbReference type="ARBA" id="ARBA00022553"/>
    </source>
</evidence>
<evidence type="ECO:0000313" key="12">
    <source>
        <dbReference type="Proteomes" id="UP000253034"/>
    </source>
</evidence>